<sequence>MSSKRKRDEDGEGQRSSNNATGVQNKKQRMDAARTISVQFVVPNSSNPPLGMQGLPSTLDVENFTEARAFEIKAMQEAMDSASAGATHRVFQTLPRHLRRRAASHDVRRVPARLRQKARAEVCSELFIEISKLAETGGEIVKMDAPGKPISKKKQPKRGMVKSLKRTEEFLLRQVDKSWLETHIWHAKRMKMENMWGYRLAVTPTEKSFRPSHRASVHGCILHDASYDAIIELKGPETYLKEVIVDCCDPQTPKSYPFDIIGPIEILWKPISETSPVPAQAKSSKTKGRERKVSPTHRTLIKYSVQACLQIAQSSSKKEAEIEVADLRNKFNIFELMGPKSSQVIHGALSPTKDDNRDELKEFWSALGQLQTAGSAPRGIVAGFSVLDPRLQFPPTNTKIVLKDKLKPDSSLHIGLWPTSKLANSTIWDEEIRVGLSKPRFKKKDLDSRKSKHLVPGSKLKPLRQDDRVPVLLIQRSVEAQNGPSTSTAARTRPLHGWTVIVPKGWGMPFFSSLTHTGTRVGGQREKETQHFEAGCLYFPHDYPCSRAYAEFVANRARQERETWEKKPPAKRASWEKLETRSPWKPDWEVVLGLKTVEPENGDLVMTQRDVQDNMEVDKIEPWLLRGQEMSAFVQEISHSMQPATDLLARINDWRCKRSISPVACSATVLLQSALVNIRLSIPRSGSPEDDAIIYKMSDEEARKWYALLERDKCEPSEKELSKLRSSSDSTVGYITSGNYSLSIGRGSAIGAMSLFSYLEMKEQLHRLRKSTSLPLVKLRNKDSIISRAAYAELAC</sequence>
<evidence type="ECO:0000256" key="4">
    <source>
        <dbReference type="SAM" id="MobiDB-lite"/>
    </source>
</evidence>
<feature type="region of interest" description="Disordered" evidence="4">
    <location>
        <begin position="1"/>
        <end position="30"/>
    </location>
</feature>
<dbReference type="EMBL" id="SGPK01000336">
    <property type="protein sequence ID" value="THH04517.1"/>
    <property type="molecule type" value="Genomic_DNA"/>
</dbReference>
<gene>
    <name evidence="8" type="ORF">EW145_g5466</name>
</gene>
<accession>A0A4S4L0F9</accession>
<evidence type="ECO:0000256" key="2">
    <source>
        <dbReference type="ARBA" id="ARBA00022694"/>
    </source>
</evidence>
<evidence type="ECO:0000259" key="5">
    <source>
        <dbReference type="Pfam" id="PF06978"/>
    </source>
</evidence>
<evidence type="ECO:0000313" key="9">
    <source>
        <dbReference type="Proteomes" id="UP000308199"/>
    </source>
</evidence>
<evidence type="ECO:0000259" key="6">
    <source>
        <dbReference type="Pfam" id="PF08170"/>
    </source>
</evidence>
<evidence type="ECO:0000259" key="7">
    <source>
        <dbReference type="Pfam" id="PF22770"/>
    </source>
</evidence>
<feature type="compositionally biased region" description="Polar residues" evidence="4">
    <location>
        <begin position="14"/>
        <end position="25"/>
    </location>
</feature>
<reference evidence="8 9" key="1">
    <citation type="submission" date="2019-02" db="EMBL/GenBank/DDBJ databases">
        <title>Genome sequencing of the rare red list fungi Phellinidium pouzarii.</title>
        <authorList>
            <person name="Buettner E."/>
            <person name="Kellner H."/>
        </authorList>
    </citation>
    <scope>NUCLEOTIDE SEQUENCE [LARGE SCALE GENOMIC DNA]</scope>
    <source>
        <strain evidence="8 9">DSM 108285</strain>
    </source>
</reference>
<comment type="subcellular location">
    <subcellularLocation>
        <location evidence="1">Nucleus</location>
    </subcellularLocation>
</comment>
<proteinExistence type="predicted"/>
<dbReference type="AlphaFoldDB" id="A0A4S4L0F9"/>
<dbReference type="OrthoDB" id="442863at2759"/>
<organism evidence="8 9">
    <name type="scientific">Phellinidium pouzarii</name>
    <dbReference type="NCBI Taxonomy" id="167371"/>
    <lineage>
        <taxon>Eukaryota</taxon>
        <taxon>Fungi</taxon>
        <taxon>Dikarya</taxon>
        <taxon>Basidiomycota</taxon>
        <taxon>Agaricomycotina</taxon>
        <taxon>Agaricomycetes</taxon>
        <taxon>Hymenochaetales</taxon>
        <taxon>Hymenochaetaceae</taxon>
        <taxon>Phellinidium</taxon>
    </lineage>
</organism>
<dbReference type="GO" id="GO:0001682">
    <property type="term" value="P:tRNA 5'-leader removal"/>
    <property type="evidence" value="ECO:0007669"/>
    <property type="project" value="InterPro"/>
</dbReference>
<dbReference type="InterPro" id="IPR039182">
    <property type="entry name" value="Pop1"/>
</dbReference>
<comment type="caution">
    <text evidence="8">The sequence shown here is derived from an EMBL/GenBank/DDBJ whole genome shotgun (WGS) entry which is preliminary data.</text>
</comment>
<dbReference type="InterPro" id="IPR055079">
    <property type="entry name" value="POP1_C"/>
</dbReference>
<name>A0A4S4L0F9_9AGAM</name>
<dbReference type="GO" id="GO:0005655">
    <property type="term" value="C:nucleolar ribonuclease P complex"/>
    <property type="evidence" value="ECO:0007669"/>
    <property type="project" value="InterPro"/>
</dbReference>
<dbReference type="Pfam" id="PF06978">
    <property type="entry name" value="POP1_N"/>
    <property type="match status" value="2"/>
</dbReference>
<evidence type="ECO:0000256" key="1">
    <source>
        <dbReference type="ARBA" id="ARBA00004123"/>
    </source>
</evidence>
<evidence type="ECO:0000256" key="3">
    <source>
        <dbReference type="ARBA" id="ARBA00023242"/>
    </source>
</evidence>
<feature type="domain" description="Pop1 N-terminal" evidence="5">
    <location>
        <begin position="64"/>
        <end position="125"/>
    </location>
</feature>
<feature type="domain" description="Pop1 N-terminal" evidence="5">
    <location>
        <begin position="151"/>
        <end position="235"/>
    </location>
</feature>
<feature type="domain" description="POP1 C-terminal" evidence="7">
    <location>
        <begin position="713"/>
        <end position="792"/>
    </location>
</feature>
<dbReference type="InterPro" id="IPR012590">
    <property type="entry name" value="POPLD_dom"/>
</dbReference>
<dbReference type="PANTHER" id="PTHR22731:SF3">
    <property type="entry name" value="RIBONUCLEASES P_MRP PROTEIN SUBUNIT POP1"/>
    <property type="match status" value="1"/>
</dbReference>
<keyword evidence="9" id="KW-1185">Reference proteome</keyword>
<protein>
    <recommendedName>
        <fullName evidence="10">Pop1 N-terminal domain-containing protein</fullName>
    </recommendedName>
</protein>
<dbReference type="Pfam" id="PF08170">
    <property type="entry name" value="POPLD"/>
    <property type="match status" value="1"/>
</dbReference>
<keyword evidence="2" id="KW-0819">tRNA processing</keyword>
<dbReference type="Pfam" id="PF22770">
    <property type="entry name" value="POP1_C"/>
    <property type="match status" value="1"/>
</dbReference>
<evidence type="ECO:0000313" key="8">
    <source>
        <dbReference type="EMBL" id="THH04517.1"/>
    </source>
</evidence>
<evidence type="ECO:0008006" key="10">
    <source>
        <dbReference type="Google" id="ProtNLM"/>
    </source>
</evidence>
<dbReference type="PANTHER" id="PTHR22731">
    <property type="entry name" value="RIBONUCLEASES P/MRP PROTEIN SUBUNIT POP1"/>
    <property type="match status" value="1"/>
</dbReference>
<feature type="domain" description="POPLD" evidence="6">
    <location>
        <begin position="497"/>
        <end position="588"/>
    </location>
</feature>
<keyword evidence="3" id="KW-0539">Nucleus</keyword>
<feature type="compositionally biased region" description="Basic and acidic residues" evidence="4">
    <location>
        <begin position="1"/>
        <end position="13"/>
    </location>
</feature>
<dbReference type="GO" id="GO:0000172">
    <property type="term" value="C:ribonuclease MRP complex"/>
    <property type="evidence" value="ECO:0007669"/>
    <property type="project" value="InterPro"/>
</dbReference>
<dbReference type="Proteomes" id="UP000308199">
    <property type="component" value="Unassembled WGS sequence"/>
</dbReference>
<dbReference type="InterPro" id="IPR009723">
    <property type="entry name" value="Pop1_N"/>
</dbReference>